<dbReference type="KEGG" id="clup:CLUP02_03214"/>
<dbReference type="GeneID" id="73337249"/>
<dbReference type="EMBL" id="CP019474">
    <property type="protein sequence ID" value="UQC77743.1"/>
    <property type="molecule type" value="Genomic_DNA"/>
</dbReference>
<organism evidence="1 2">
    <name type="scientific">Colletotrichum lupini</name>
    <dbReference type="NCBI Taxonomy" id="145971"/>
    <lineage>
        <taxon>Eukaryota</taxon>
        <taxon>Fungi</taxon>
        <taxon>Dikarya</taxon>
        <taxon>Ascomycota</taxon>
        <taxon>Pezizomycotina</taxon>
        <taxon>Sordariomycetes</taxon>
        <taxon>Hypocreomycetidae</taxon>
        <taxon>Glomerellales</taxon>
        <taxon>Glomerellaceae</taxon>
        <taxon>Colletotrichum</taxon>
        <taxon>Colletotrichum acutatum species complex</taxon>
    </lineage>
</organism>
<reference evidence="1" key="1">
    <citation type="journal article" date="2021" name="Mol. Plant Microbe Interact.">
        <title>Complete Genome Sequence of the Plant-Pathogenic Fungus Colletotrichum lupini.</title>
        <authorList>
            <person name="Baroncelli R."/>
            <person name="Pensec F."/>
            <person name="Da Lio D."/>
            <person name="Boufleur T."/>
            <person name="Vicente I."/>
            <person name="Sarrocco S."/>
            <person name="Picot A."/>
            <person name="Baraldi E."/>
            <person name="Sukno S."/>
            <person name="Thon M."/>
            <person name="Le Floch G."/>
        </authorList>
    </citation>
    <scope>NUCLEOTIDE SEQUENCE</scope>
    <source>
        <strain evidence="1">IMI 504893</strain>
    </source>
</reference>
<accession>A0A9Q8SIF8</accession>
<keyword evidence="2" id="KW-1185">Reference proteome</keyword>
<dbReference type="Proteomes" id="UP000830671">
    <property type="component" value="Chromosome 2"/>
</dbReference>
<dbReference type="AlphaFoldDB" id="A0A9Q8SIF8"/>
<evidence type="ECO:0000313" key="1">
    <source>
        <dbReference type="EMBL" id="UQC77743.1"/>
    </source>
</evidence>
<gene>
    <name evidence="1" type="ORF">CLUP02_03214</name>
</gene>
<name>A0A9Q8SIF8_9PEZI</name>
<protein>
    <submittedName>
        <fullName evidence="1">Uncharacterized protein</fullName>
    </submittedName>
</protein>
<proteinExistence type="predicted"/>
<sequence length="270" mass="30355">MPLLLHRRRIDEIVAVNYIDSIIATRSGQGNSTMTRKAYPTRRLAVPQPQPWRDFLPSPPLSAARQTNIVFTQPLLVRLLEDPKFPLSSICGFVLHSPLKPNLTPPLTAKPRIRTPCPRSQSWYLRRAETVEVSQDAPYVYSIAHEVTHQAQNHNYDQSLIAASLSFKLHFFFFFFSPSPHIHILVAVPSVSTNTTSIDASAAPPGPQRNLHLPPRSFVLPRVSTRGSGRLPLPTSSDCRAHDEIYMDLPHICSMQLIREHRAMLGDSCC</sequence>
<evidence type="ECO:0000313" key="2">
    <source>
        <dbReference type="Proteomes" id="UP000830671"/>
    </source>
</evidence>
<dbReference type="RefSeq" id="XP_049139382.1">
    <property type="nucleotide sequence ID" value="XM_049282239.1"/>
</dbReference>